<protein>
    <recommendedName>
        <fullName evidence="8">Ubiquinone biosynthesis protein</fullName>
    </recommendedName>
</protein>
<proteinExistence type="inferred from homology"/>
<comment type="pathway">
    <text evidence="2 8">Cofactor biosynthesis; ubiquinone biosynthesis.</text>
</comment>
<evidence type="ECO:0000313" key="12">
    <source>
        <dbReference type="Proteomes" id="UP000444721"/>
    </source>
</evidence>
<accession>A0A6A5CGH8</accession>
<dbReference type="OMA" id="ICHISGI"/>
<dbReference type="GO" id="GO:0008289">
    <property type="term" value="F:lipid binding"/>
    <property type="evidence" value="ECO:0007669"/>
    <property type="project" value="UniProtKB-UniRule"/>
</dbReference>
<evidence type="ECO:0000259" key="10">
    <source>
        <dbReference type="Pfam" id="PF08511"/>
    </source>
</evidence>
<keyword evidence="12" id="KW-1185">Reference proteome</keyword>
<evidence type="ECO:0000256" key="8">
    <source>
        <dbReference type="RuleBase" id="RU366063"/>
    </source>
</evidence>
<dbReference type="InterPro" id="IPR013718">
    <property type="entry name" value="COQ9_C"/>
</dbReference>
<gene>
    <name evidence="11" type="ORF">FDP41_007552</name>
</gene>
<dbReference type="UniPathway" id="UPA00232"/>
<dbReference type="OrthoDB" id="619536at2759"/>
<keyword evidence="5" id="KW-0809">Transit peptide</keyword>
<evidence type="ECO:0000256" key="9">
    <source>
        <dbReference type="SAM" id="MobiDB-lite"/>
    </source>
</evidence>
<organism evidence="11 12">
    <name type="scientific">Naegleria fowleri</name>
    <name type="common">Brain eating amoeba</name>
    <dbReference type="NCBI Taxonomy" id="5763"/>
    <lineage>
        <taxon>Eukaryota</taxon>
        <taxon>Discoba</taxon>
        <taxon>Heterolobosea</taxon>
        <taxon>Tetramitia</taxon>
        <taxon>Eutetramitia</taxon>
        <taxon>Vahlkampfiidae</taxon>
        <taxon>Naegleria</taxon>
    </lineage>
</organism>
<sequence length="364" mass="40156">MLARNIVSSSALVLLKRNSWSVQAGRRMISSSSSTSFMMVRKKRNYYEDPEVVFSRRDYPTTTTSAFNSENHHVNINNVGSSEKASSGSVQKLKNEILDTAIDKYVMSHGWTMESITQAAKDFGLSPMASSQLFATGSTSLGPETELIQHFLTKGNREMSTQIQLMDKTGMDIPTIVKKCIRLRLEMVAPFVRAGKWTEAMSTFIFGPNPLVDTPTQIFNQLTGFKTSGTTNALGPVNQVQGLNALYNAAILVDEICHISGIRDTDIQWYIKRAGVGLVYTSCEFYMLTDNSPDFQDTWSFLDRRMDELTMLQSVNEGLTNTVSGIFGSILSVISAAVAPQQPSAASTTTQTTEHHEPSVANKN</sequence>
<comment type="subcellular location">
    <subcellularLocation>
        <location evidence="1 8">Mitochondrion</location>
    </subcellularLocation>
</comment>
<evidence type="ECO:0000313" key="11">
    <source>
        <dbReference type="EMBL" id="KAF0984375.1"/>
    </source>
</evidence>
<dbReference type="VEuPathDB" id="AmoebaDB:FDP41_007552"/>
<keyword evidence="7 8" id="KW-0496">Mitochondrion</keyword>
<evidence type="ECO:0000256" key="1">
    <source>
        <dbReference type="ARBA" id="ARBA00004173"/>
    </source>
</evidence>
<feature type="domain" description="COQ9 C-terminal" evidence="10">
    <location>
        <begin position="245"/>
        <end position="310"/>
    </location>
</feature>
<dbReference type="GeneID" id="68114770"/>
<evidence type="ECO:0000256" key="2">
    <source>
        <dbReference type="ARBA" id="ARBA00004749"/>
    </source>
</evidence>
<comment type="function">
    <text evidence="8">Membrane-associated protein that warps the membrane surface to access and bind aromatic isoprenes with high specificity, including ubiquinone (CoQ) isoprene intermediates and presents them directly to Coq7, therefore facilitating the Coq7-mediated hydroxylase step. Participates in the biosynthesis of coenzyme Q, also named ubiquinone, an essential lipid-soluble electron transporter for aerobic cellular respiration.</text>
</comment>
<reference evidence="11 12" key="1">
    <citation type="journal article" date="2019" name="Sci. Rep.">
        <title>Nanopore sequencing improves the draft genome of the human pathogenic amoeba Naegleria fowleri.</title>
        <authorList>
            <person name="Liechti N."/>
            <person name="Schurch N."/>
            <person name="Bruggmann R."/>
            <person name="Wittwer M."/>
        </authorList>
    </citation>
    <scope>NUCLEOTIDE SEQUENCE [LARGE SCALE GENOMIC DNA]</scope>
    <source>
        <strain evidence="11 12">ATCC 30894</strain>
    </source>
</reference>
<dbReference type="RefSeq" id="XP_044569088.1">
    <property type="nucleotide sequence ID" value="XM_044711310.1"/>
</dbReference>
<name>A0A6A5CGH8_NAEFO</name>
<dbReference type="GO" id="GO:0006744">
    <property type="term" value="P:ubiquinone biosynthetic process"/>
    <property type="evidence" value="ECO:0007669"/>
    <property type="project" value="UniProtKB-UniRule"/>
</dbReference>
<dbReference type="Pfam" id="PF08511">
    <property type="entry name" value="COQ9"/>
    <property type="match status" value="1"/>
</dbReference>
<comment type="similarity">
    <text evidence="3 8">Belongs to the COQ9 family.</text>
</comment>
<dbReference type="PANTHER" id="PTHR21427:SF19">
    <property type="entry name" value="UBIQUINONE BIOSYNTHESIS PROTEIN COQ9, MITOCHONDRIAL"/>
    <property type="match status" value="1"/>
</dbReference>
<dbReference type="VEuPathDB" id="AmoebaDB:NfTy_003880"/>
<feature type="region of interest" description="Disordered" evidence="9">
    <location>
        <begin position="344"/>
        <end position="364"/>
    </location>
</feature>
<dbReference type="Proteomes" id="UP000444721">
    <property type="component" value="Unassembled WGS sequence"/>
</dbReference>
<keyword evidence="4 8" id="KW-0831">Ubiquinone biosynthesis</keyword>
<evidence type="ECO:0000256" key="3">
    <source>
        <dbReference type="ARBA" id="ARBA00010766"/>
    </source>
</evidence>
<dbReference type="GO" id="GO:0005743">
    <property type="term" value="C:mitochondrial inner membrane"/>
    <property type="evidence" value="ECO:0007669"/>
    <property type="project" value="TreeGrafter"/>
</dbReference>
<evidence type="ECO:0000256" key="4">
    <source>
        <dbReference type="ARBA" id="ARBA00022688"/>
    </source>
</evidence>
<dbReference type="Gene3D" id="1.10.357.10">
    <property type="entry name" value="Tetracycline Repressor, domain 2"/>
    <property type="match status" value="1"/>
</dbReference>
<dbReference type="VEuPathDB" id="AmoebaDB:NF0002070"/>
<evidence type="ECO:0000256" key="5">
    <source>
        <dbReference type="ARBA" id="ARBA00022946"/>
    </source>
</evidence>
<dbReference type="EMBL" id="VFQX01000003">
    <property type="protein sequence ID" value="KAF0984375.1"/>
    <property type="molecule type" value="Genomic_DNA"/>
</dbReference>
<evidence type="ECO:0000256" key="7">
    <source>
        <dbReference type="ARBA" id="ARBA00023128"/>
    </source>
</evidence>
<dbReference type="AlphaFoldDB" id="A0A6A5CGH8"/>
<dbReference type="PANTHER" id="PTHR21427">
    <property type="entry name" value="UBIQUINONE BIOSYNTHESIS PROTEIN COQ9, MITOCHONDRIAL"/>
    <property type="match status" value="1"/>
</dbReference>
<comment type="caution">
    <text evidence="11">The sequence shown here is derived from an EMBL/GenBank/DDBJ whole genome shotgun (WGS) entry which is preliminary data.</text>
</comment>
<dbReference type="InterPro" id="IPR012762">
    <property type="entry name" value="Ubiq_biosynth_COQ9"/>
</dbReference>
<keyword evidence="6 8" id="KW-0446">Lipid-binding</keyword>
<evidence type="ECO:0000256" key="6">
    <source>
        <dbReference type="ARBA" id="ARBA00023121"/>
    </source>
</evidence>